<feature type="signal peptide" evidence="1">
    <location>
        <begin position="1"/>
        <end position="20"/>
    </location>
</feature>
<evidence type="ECO:0000256" key="1">
    <source>
        <dbReference type="SAM" id="SignalP"/>
    </source>
</evidence>
<keyword evidence="3" id="KW-1185">Reference proteome</keyword>
<accession>A0A512CHA7</accession>
<name>A0A512CHA7_9BACT</name>
<proteinExistence type="predicted"/>
<comment type="caution">
    <text evidence="2">The sequence shown here is derived from an EMBL/GenBank/DDBJ whole genome shotgun (WGS) entry which is preliminary data.</text>
</comment>
<sequence>MRNINLIVFLVLLSFISSCSKDNEETPKSTENGYTFNTEFFPTDKLILTSTSPEEAIFIILDDNAVFNSTTGKFEGNTGRGILIAVRIDEDASELSDLAGAYTQVIDPNGFEGNGDFIGGLFMDFGSLESAYNNDNGTGTNDYLLAITGDVRVRFNSETEIFTIEYTLTTNQGIITGAYEGVSQQFILN</sequence>
<reference evidence="2 3" key="1">
    <citation type="submission" date="2019-07" db="EMBL/GenBank/DDBJ databases">
        <title>Whole genome shotgun sequence of Cyclobacterium qasimii NBRC 106168.</title>
        <authorList>
            <person name="Hosoyama A."/>
            <person name="Uohara A."/>
            <person name="Ohji S."/>
            <person name="Ichikawa N."/>
        </authorList>
    </citation>
    <scope>NUCLEOTIDE SEQUENCE [LARGE SCALE GENOMIC DNA]</scope>
    <source>
        <strain evidence="2 3">NBRC 106168</strain>
    </source>
</reference>
<dbReference type="RefSeq" id="WP_020893804.1">
    <property type="nucleotide sequence ID" value="NZ_BJYV01000024.1"/>
</dbReference>
<evidence type="ECO:0000313" key="2">
    <source>
        <dbReference type="EMBL" id="GEO23566.1"/>
    </source>
</evidence>
<protein>
    <submittedName>
        <fullName evidence="2">Uncharacterized protein</fullName>
    </submittedName>
</protein>
<dbReference type="EMBL" id="BJYV01000024">
    <property type="protein sequence ID" value="GEO23566.1"/>
    <property type="molecule type" value="Genomic_DNA"/>
</dbReference>
<dbReference type="Proteomes" id="UP000321301">
    <property type="component" value="Unassembled WGS sequence"/>
</dbReference>
<evidence type="ECO:0000313" key="3">
    <source>
        <dbReference type="Proteomes" id="UP000321301"/>
    </source>
</evidence>
<gene>
    <name evidence="2" type="ORF">CQA01_41000</name>
</gene>
<dbReference type="PROSITE" id="PS51257">
    <property type="entry name" value="PROKAR_LIPOPROTEIN"/>
    <property type="match status" value="1"/>
</dbReference>
<feature type="chain" id="PRO_5021945593" evidence="1">
    <location>
        <begin position="21"/>
        <end position="189"/>
    </location>
</feature>
<dbReference type="AlphaFoldDB" id="A0A512CHA7"/>
<organism evidence="2 3">
    <name type="scientific">Cyclobacterium qasimii</name>
    <dbReference type="NCBI Taxonomy" id="1350429"/>
    <lineage>
        <taxon>Bacteria</taxon>
        <taxon>Pseudomonadati</taxon>
        <taxon>Bacteroidota</taxon>
        <taxon>Cytophagia</taxon>
        <taxon>Cytophagales</taxon>
        <taxon>Cyclobacteriaceae</taxon>
        <taxon>Cyclobacterium</taxon>
    </lineage>
</organism>
<keyword evidence="1" id="KW-0732">Signal</keyword>